<evidence type="ECO:0000256" key="1">
    <source>
        <dbReference type="SAM" id="MobiDB-lite"/>
    </source>
</evidence>
<accession>A0A6C2YIC8</accession>
<dbReference type="RefSeq" id="WP_162656403.1">
    <property type="nucleotide sequence ID" value="NZ_LR593887.1"/>
</dbReference>
<reference evidence="2" key="1">
    <citation type="submission" date="2019-04" db="EMBL/GenBank/DDBJ databases">
        <authorList>
            <consortium name="Science for Life Laboratories"/>
        </authorList>
    </citation>
    <scope>NUCLEOTIDE SEQUENCE</scope>
    <source>
        <strain evidence="2">MBLW1</strain>
    </source>
</reference>
<keyword evidence="3" id="KW-1185">Reference proteome</keyword>
<proteinExistence type="predicted"/>
<name>A0A6C2YIC8_9BACT</name>
<dbReference type="InParanoid" id="A0A6C2YIC8"/>
<sequence length="113" mass="12110">MAQSESRNSRGALLTADDLTVGGLVTVHHWKRTARASMAMAQRADSGMGTAYRIQAIDLPYLVVQPVGQTSTSVLDIRLVSLMRISESFAQAQIASQGVKPPQDPIDGADIPF</sequence>
<evidence type="ECO:0000313" key="3">
    <source>
        <dbReference type="Proteomes" id="UP000464378"/>
    </source>
</evidence>
<protein>
    <submittedName>
        <fullName evidence="2">Uncharacterized protein</fullName>
    </submittedName>
</protein>
<dbReference type="EMBL" id="LR593887">
    <property type="protein sequence ID" value="VTR97758.1"/>
    <property type="molecule type" value="Genomic_DNA"/>
</dbReference>
<organism evidence="2">
    <name type="scientific">Tuwongella immobilis</name>
    <dbReference type="NCBI Taxonomy" id="692036"/>
    <lineage>
        <taxon>Bacteria</taxon>
        <taxon>Pseudomonadati</taxon>
        <taxon>Planctomycetota</taxon>
        <taxon>Planctomycetia</taxon>
        <taxon>Gemmatales</taxon>
        <taxon>Gemmataceae</taxon>
        <taxon>Tuwongella</taxon>
    </lineage>
</organism>
<dbReference type="AlphaFoldDB" id="A0A6C2YIC8"/>
<dbReference type="EMBL" id="LR586016">
    <property type="protein sequence ID" value="VIP01166.1"/>
    <property type="molecule type" value="Genomic_DNA"/>
</dbReference>
<dbReference type="Proteomes" id="UP000464378">
    <property type="component" value="Chromosome"/>
</dbReference>
<feature type="region of interest" description="Disordered" evidence="1">
    <location>
        <begin position="94"/>
        <end position="113"/>
    </location>
</feature>
<evidence type="ECO:0000313" key="2">
    <source>
        <dbReference type="EMBL" id="VIP01166.1"/>
    </source>
</evidence>
<gene>
    <name evidence="2" type="ORF">GMBLW1_27940</name>
</gene>
<dbReference type="KEGG" id="tim:GMBLW1_27940"/>